<dbReference type="AlphaFoldDB" id="A0A0N4TDR9"/>
<reference evidence="1 2" key="2">
    <citation type="submission" date="2018-11" db="EMBL/GenBank/DDBJ databases">
        <authorList>
            <consortium name="Pathogen Informatics"/>
        </authorList>
    </citation>
    <scope>NUCLEOTIDE SEQUENCE [LARGE SCALE GENOMIC DNA]</scope>
</reference>
<evidence type="ECO:0000313" key="3">
    <source>
        <dbReference type="WBParaSite" id="BPAG_0000635701-mRNA-1"/>
    </source>
</evidence>
<dbReference type="Proteomes" id="UP000278627">
    <property type="component" value="Unassembled WGS sequence"/>
</dbReference>
<dbReference type="EMBL" id="UZAD01005633">
    <property type="protein sequence ID" value="VDN87506.1"/>
    <property type="molecule type" value="Genomic_DNA"/>
</dbReference>
<evidence type="ECO:0000313" key="2">
    <source>
        <dbReference type="Proteomes" id="UP000278627"/>
    </source>
</evidence>
<proteinExistence type="predicted"/>
<evidence type="ECO:0000313" key="1">
    <source>
        <dbReference type="EMBL" id="VDN87506.1"/>
    </source>
</evidence>
<keyword evidence="2" id="KW-1185">Reference proteome</keyword>
<sequence>MDDDDSVLISSIRSQLDRLISIKDIDIIHKLNSEEEERNMKMFSLEILSKSYSILEIHDNIWYEMDSLDNDEYLEMKNETIEQLK</sequence>
<name>A0A0N4TDR9_BRUPA</name>
<dbReference type="WBParaSite" id="BPAG_0000635701-mRNA-1">
    <property type="protein sequence ID" value="BPAG_0000635701-mRNA-1"/>
    <property type="gene ID" value="BPAG_0000635701"/>
</dbReference>
<organism evidence="3">
    <name type="scientific">Brugia pahangi</name>
    <name type="common">Filarial nematode worm</name>
    <dbReference type="NCBI Taxonomy" id="6280"/>
    <lineage>
        <taxon>Eukaryota</taxon>
        <taxon>Metazoa</taxon>
        <taxon>Ecdysozoa</taxon>
        <taxon>Nematoda</taxon>
        <taxon>Chromadorea</taxon>
        <taxon>Rhabditida</taxon>
        <taxon>Spirurina</taxon>
        <taxon>Spiruromorpha</taxon>
        <taxon>Filarioidea</taxon>
        <taxon>Onchocercidae</taxon>
        <taxon>Brugia</taxon>
    </lineage>
</organism>
<protein>
    <submittedName>
        <fullName evidence="1 3">Uncharacterized protein</fullName>
    </submittedName>
</protein>
<reference evidence="3" key="1">
    <citation type="submission" date="2017-02" db="UniProtKB">
        <authorList>
            <consortium name="WormBaseParasite"/>
        </authorList>
    </citation>
    <scope>IDENTIFICATION</scope>
</reference>
<gene>
    <name evidence="1" type="ORF">BPAG_LOCUS6320</name>
</gene>
<accession>A0A0N4TDR9</accession>